<feature type="region of interest" description="Disordered" evidence="1">
    <location>
        <begin position="1"/>
        <end position="23"/>
    </location>
</feature>
<evidence type="ECO:0000313" key="2">
    <source>
        <dbReference type="EMBL" id="PRY38971.1"/>
    </source>
</evidence>
<protein>
    <submittedName>
        <fullName evidence="2">Uncharacterized protein</fullName>
    </submittedName>
</protein>
<evidence type="ECO:0000313" key="3">
    <source>
        <dbReference type="Proteomes" id="UP000239494"/>
    </source>
</evidence>
<reference evidence="2 3" key="1">
    <citation type="submission" date="2018-03" db="EMBL/GenBank/DDBJ databases">
        <title>Genomic Encyclopedia of Archaeal and Bacterial Type Strains, Phase II (KMG-II): from individual species to whole genera.</title>
        <authorList>
            <person name="Goeker M."/>
        </authorList>
    </citation>
    <scope>NUCLEOTIDE SEQUENCE [LARGE SCALE GENOMIC DNA]</scope>
    <source>
        <strain evidence="2 3">DSM 44720</strain>
    </source>
</reference>
<accession>A0A2T0SZY2</accession>
<dbReference type="Proteomes" id="UP000239494">
    <property type="component" value="Unassembled WGS sequence"/>
</dbReference>
<dbReference type="OrthoDB" id="3693227at2"/>
<proteinExistence type="predicted"/>
<name>A0A2T0SZY2_9PSEU</name>
<sequence>MTTVGESVVPYYGPGSNHPPADTSWQGPADGYYSDQFVWGSLPKASENATSGVSVNTDALRMFAQNLRSLLVPLKAAQDSLEGMRLAPGGFFDAYALVGKVLGSGAGAGEAIQPTTLDFIKKAVQAVTIAADELEGLARQYKSAEELNAATGHDVEEYIQGAKAYIGNAVGVAPGLT</sequence>
<keyword evidence="3" id="KW-1185">Reference proteome</keyword>
<dbReference type="EMBL" id="PVTF01000008">
    <property type="protein sequence ID" value="PRY38971.1"/>
    <property type="molecule type" value="Genomic_DNA"/>
</dbReference>
<evidence type="ECO:0000256" key="1">
    <source>
        <dbReference type="SAM" id="MobiDB-lite"/>
    </source>
</evidence>
<dbReference type="AlphaFoldDB" id="A0A2T0SZY2"/>
<dbReference type="RefSeq" id="WP_106190355.1">
    <property type="nucleotide sequence ID" value="NZ_PVTF01000008.1"/>
</dbReference>
<gene>
    <name evidence="2" type="ORF">CLV43_108371</name>
</gene>
<comment type="caution">
    <text evidence="2">The sequence shown here is derived from an EMBL/GenBank/DDBJ whole genome shotgun (WGS) entry which is preliminary data.</text>
</comment>
<organism evidence="2 3">
    <name type="scientific">Umezawaea tangerina</name>
    <dbReference type="NCBI Taxonomy" id="84725"/>
    <lineage>
        <taxon>Bacteria</taxon>
        <taxon>Bacillati</taxon>
        <taxon>Actinomycetota</taxon>
        <taxon>Actinomycetes</taxon>
        <taxon>Pseudonocardiales</taxon>
        <taxon>Pseudonocardiaceae</taxon>
        <taxon>Umezawaea</taxon>
    </lineage>
</organism>